<dbReference type="RefSeq" id="WP_124776529.1">
    <property type="nucleotide sequence ID" value="NZ_RQZA01000003.1"/>
</dbReference>
<evidence type="ECO:0000256" key="1">
    <source>
        <dbReference type="SAM" id="Phobius"/>
    </source>
</evidence>
<keyword evidence="1" id="KW-0472">Membrane</keyword>
<proteinExistence type="predicted"/>
<dbReference type="Pfam" id="PF22570">
    <property type="entry name" value="LiaF-TM"/>
    <property type="match status" value="1"/>
</dbReference>
<dbReference type="AlphaFoldDB" id="A0A3P1VBG9"/>
<keyword evidence="1" id="KW-0812">Transmembrane</keyword>
<sequence>MKKSLLGAGLILLAAYILFKDTLLLPDFGISLWTLLFVLGFGFCSLQNLFRRNYTSAYVCGVIALIILERHYNWLNVGTSTLVLAAVLVGVGLSMIFKPILYRFGVPFSNHDEDIWDDDFIGHKGNDTIFGNTTRYINDENLTRVTGDLVFSGTSIYFANATILGDKAIYSGDAVFSNIKLYVPKDWYVEFAGDKVFSSIKTHPIHHPSGKTLVITGDYVFSHLEVFYI</sequence>
<protein>
    <recommendedName>
        <fullName evidence="2">LiaF transmembrane domain-containing protein</fullName>
    </recommendedName>
</protein>
<reference evidence="3 4" key="1">
    <citation type="submission" date="2018-11" db="EMBL/GenBank/DDBJ databases">
        <title>Genomes From Bacteria Associated with the Canine Oral Cavity: a Test Case for Automated Genome-Based Taxonomic Assignment.</title>
        <authorList>
            <person name="Coil D.A."/>
            <person name="Jospin G."/>
            <person name="Darling A.E."/>
            <person name="Wallis C."/>
            <person name="Davis I.J."/>
            <person name="Harris S."/>
            <person name="Eisen J.A."/>
            <person name="Holcombe L.J."/>
            <person name="O'Flynn C."/>
        </authorList>
    </citation>
    <scope>NUCLEOTIDE SEQUENCE [LARGE SCALE GENOMIC DNA]</scope>
    <source>
        <strain evidence="3 4">OH4621_COT-116</strain>
    </source>
</reference>
<keyword evidence="1" id="KW-1133">Transmembrane helix</keyword>
<dbReference type="EMBL" id="RQZA01000003">
    <property type="protein sequence ID" value="RRD31564.1"/>
    <property type="molecule type" value="Genomic_DNA"/>
</dbReference>
<organism evidence="3 4">
    <name type="scientific">Streptococcus minor</name>
    <dbReference type="NCBI Taxonomy" id="229549"/>
    <lineage>
        <taxon>Bacteria</taxon>
        <taxon>Bacillati</taxon>
        <taxon>Bacillota</taxon>
        <taxon>Bacilli</taxon>
        <taxon>Lactobacillales</taxon>
        <taxon>Streptococcaceae</taxon>
        <taxon>Streptococcus</taxon>
    </lineage>
</organism>
<name>A0A3P1VBG9_9STRE</name>
<gene>
    <name evidence="3" type="ORF">EII38_04910</name>
</gene>
<feature type="domain" description="LiaF transmembrane" evidence="2">
    <location>
        <begin position="6"/>
        <end position="99"/>
    </location>
</feature>
<evidence type="ECO:0000313" key="4">
    <source>
        <dbReference type="Proteomes" id="UP000281771"/>
    </source>
</evidence>
<keyword evidence="4" id="KW-1185">Reference proteome</keyword>
<accession>A0A3P1VBG9</accession>
<dbReference type="STRING" id="1123309.GCA_000377005_00773"/>
<dbReference type="Proteomes" id="UP000281771">
    <property type="component" value="Unassembled WGS sequence"/>
</dbReference>
<feature type="transmembrane region" description="Helical" evidence="1">
    <location>
        <begin position="30"/>
        <end position="50"/>
    </location>
</feature>
<evidence type="ECO:0000313" key="3">
    <source>
        <dbReference type="EMBL" id="RRD31564.1"/>
    </source>
</evidence>
<dbReference type="InterPro" id="IPR054331">
    <property type="entry name" value="LiaF_TM"/>
</dbReference>
<comment type="caution">
    <text evidence="3">The sequence shown here is derived from an EMBL/GenBank/DDBJ whole genome shotgun (WGS) entry which is preliminary data.</text>
</comment>
<feature type="transmembrane region" description="Helical" evidence="1">
    <location>
        <begin position="81"/>
        <end position="101"/>
    </location>
</feature>
<evidence type="ECO:0000259" key="2">
    <source>
        <dbReference type="Pfam" id="PF22570"/>
    </source>
</evidence>